<evidence type="ECO:0000256" key="8">
    <source>
        <dbReference type="ARBA" id="ARBA00022833"/>
    </source>
</evidence>
<evidence type="ECO:0000256" key="2">
    <source>
        <dbReference type="ARBA" id="ARBA00004968"/>
    </source>
</evidence>
<comment type="subunit">
    <text evidence="4">Homotetramer.</text>
</comment>
<dbReference type="Pfam" id="PF01979">
    <property type="entry name" value="Amidohydro_1"/>
    <property type="match status" value="1"/>
</dbReference>
<evidence type="ECO:0000256" key="6">
    <source>
        <dbReference type="ARBA" id="ARBA00022723"/>
    </source>
</evidence>
<keyword evidence="6" id="KW-0479">Metal-binding</keyword>
<feature type="domain" description="Amidohydrolase-related" evidence="10">
    <location>
        <begin position="53"/>
        <end position="424"/>
    </location>
</feature>
<keyword evidence="12" id="KW-1185">Reference proteome</keyword>
<evidence type="ECO:0000256" key="4">
    <source>
        <dbReference type="ARBA" id="ARBA00011881"/>
    </source>
</evidence>
<dbReference type="Gene3D" id="3.20.20.140">
    <property type="entry name" value="Metal-dependent hydrolases"/>
    <property type="match status" value="1"/>
</dbReference>
<dbReference type="SUPFAM" id="SSF51556">
    <property type="entry name" value="Metallo-dependent hydrolases"/>
    <property type="match status" value="1"/>
</dbReference>
<comment type="cofactor">
    <cofactor evidence="1">
        <name>Zn(2+)</name>
        <dbReference type="ChEBI" id="CHEBI:29105"/>
    </cofactor>
</comment>
<name>A0ABU8MLQ9_9PSEU</name>
<dbReference type="InterPro" id="IPR017593">
    <property type="entry name" value="Allantoinase"/>
</dbReference>
<gene>
    <name evidence="11" type="primary">allB</name>
    <name evidence="11" type="ORF">WCD74_10690</name>
</gene>
<accession>A0ABU8MLQ9</accession>
<proteinExistence type="inferred from homology"/>
<comment type="similarity">
    <text evidence="3">Belongs to the metallo-dependent hydrolases superfamily. Allantoinase family.</text>
</comment>
<protein>
    <recommendedName>
        <fullName evidence="5">allantoinase</fullName>
        <ecNumber evidence="5">3.5.2.5</ecNumber>
    </recommendedName>
</protein>
<evidence type="ECO:0000256" key="5">
    <source>
        <dbReference type="ARBA" id="ARBA00012863"/>
    </source>
</evidence>
<feature type="region of interest" description="Disordered" evidence="9">
    <location>
        <begin position="427"/>
        <end position="449"/>
    </location>
</feature>
<reference evidence="11 12" key="1">
    <citation type="submission" date="2024-03" db="EMBL/GenBank/DDBJ databases">
        <title>Actinomycetospora sp. OC33-EN08, a novel actinomycete isolated from wild orchid (Aerides multiflora).</title>
        <authorList>
            <person name="Suriyachadkun C."/>
        </authorList>
    </citation>
    <scope>NUCLEOTIDE SEQUENCE [LARGE SCALE GENOMIC DNA]</scope>
    <source>
        <strain evidence="11 12">OC33-EN08</strain>
    </source>
</reference>
<dbReference type="InterPro" id="IPR011059">
    <property type="entry name" value="Metal-dep_hydrolase_composite"/>
</dbReference>
<organism evidence="11 12">
    <name type="scientific">Actinomycetospora aurantiaca</name>
    <dbReference type="NCBI Taxonomy" id="3129233"/>
    <lineage>
        <taxon>Bacteria</taxon>
        <taxon>Bacillati</taxon>
        <taxon>Actinomycetota</taxon>
        <taxon>Actinomycetes</taxon>
        <taxon>Pseudonocardiales</taxon>
        <taxon>Pseudonocardiaceae</taxon>
        <taxon>Actinomycetospora</taxon>
    </lineage>
</organism>
<dbReference type="EC" id="3.5.2.5" evidence="5"/>
<evidence type="ECO:0000259" key="10">
    <source>
        <dbReference type="Pfam" id="PF01979"/>
    </source>
</evidence>
<dbReference type="InterPro" id="IPR032466">
    <property type="entry name" value="Metal_Hydrolase"/>
</dbReference>
<keyword evidence="8" id="KW-0862">Zinc</keyword>
<dbReference type="Proteomes" id="UP001385809">
    <property type="component" value="Unassembled WGS sequence"/>
</dbReference>
<dbReference type="SUPFAM" id="SSF51338">
    <property type="entry name" value="Composite domain of metallo-dependent hydrolases"/>
    <property type="match status" value="1"/>
</dbReference>
<comment type="pathway">
    <text evidence="2">Nitrogen metabolism; (S)-allantoin degradation; allantoate from (S)-allantoin: step 1/1.</text>
</comment>
<keyword evidence="7 11" id="KW-0378">Hydrolase</keyword>
<dbReference type="NCBIfam" id="TIGR03178">
    <property type="entry name" value="allantoinase"/>
    <property type="match status" value="1"/>
</dbReference>
<evidence type="ECO:0000256" key="9">
    <source>
        <dbReference type="SAM" id="MobiDB-lite"/>
    </source>
</evidence>
<dbReference type="InterPro" id="IPR006680">
    <property type="entry name" value="Amidohydro-rel"/>
</dbReference>
<sequence length="449" mass="45349">MPSPDLVVRARRAVLPGGTAPAVVTVRAGRIAAVDPHDAPVTGPVVDLADDEVLLPGLVDTHVHTAGEGFATATRAAAAGGVTTLVDMPVRSPVLDPEALAATRDAARDQVAVDVAFWGAAVPLCDGVPDAAGRVDRGRLTALARAGVRGLVCHLADAGVPGFPPLGHEDLELAAATCAEEGLPLLVHAEDDGVLSEAPPAGPDYRSFLAAHPPGAETTAVLRLAAVAGRTGARIHVLHVSAFEAAEEIGAARDAGARLTAETCPHHLALAAESMAGTLGKCCPPVRSESNRELLWGALGAGRLDAVVSDHASWPPGARDGGFAAAATGVSSLEVALRVLWSGAAGRGHTLDDVAGWTAAAPARLAGLDAKGAIAPGCDADLVAFAPDEVAEVDPAALHHRHPGTPYDGMALRGAVRRVWLRGTEAPGTGDGRLLPDGSRGPVRAVADS</sequence>
<dbReference type="PANTHER" id="PTHR43668:SF2">
    <property type="entry name" value="ALLANTOINASE"/>
    <property type="match status" value="1"/>
</dbReference>
<evidence type="ECO:0000313" key="11">
    <source>
        <dbReference type="EMBL" id="MEJ2868235.1"/>
    </source>
</evidence>
<dbReference type="EMBL" id="JBBEGN010000004">
    <property type="protein sequence ID" value="MEJ2868235.1"/>
    <property type="molecule type" value="Genomic_DNA"/>
</dbReference>
<evidence type="ECO:0000256" key="1">
    <source>
        <dbReference type="ARBA" id="ARBA00001947"/>
    </source>
</evidence>
<evidence type="ECO:0000313" key="12">
    <source>
        <dbReference type="Proteomes" id="UP001385809"/>
    </source>
</evidence>
<dbReference type="GO" id="GO:0004038">
    <property type="term" value="F:allantoinase activity"/>
    <property type="evidence" value="ECO:0007669"/>
    <property type="project" value="UniProtKB-EC"/>
</dbReference>
<evidence type="ECO:0000256" key="7">
    <source>
        <dbReference type="ARBA" id="ARBA00022801"/>
    </source>
</evidence>
<evidence type="ECO:0000256" key="3">
    <source>
        <dbReference type="ARBA" id="ARBA00010368"/>
    </source>
</evidence>
<dbReference type="PANTHER" id="PTHR43668">
    <property type="entry name" value="ALLANTOINASE"/>
    <property type="match status" value="1"/>
</dbReference>
<dbReference type="RefSeq" id="WP_337694847.1">
    <property type="nucleotide sequence ID" value="NZ_JBBEGN010000004.1"/>
</dbReference>
<comment type="caution">
    <text evidence="11">The sequence shown here is derived from an EMBL/GenBank/DDBJ whole genome shotgun (WGS) entry which is preliminary data.</text>
</comment>
<dbReference type="InterPro" id="IPR050138">
    <property type="entry name" value="DHOase/Allantoinase_Hydrolase"/>
</dbReference>